<dbReference type="InterPro" id="IPR008929">
    <property type="entry name" value="Chondroitin_lyas"/>
</dbReference>
<keyword evidence="2" id="KW-0732">Signal</keyword>
<dbReference type="GO" id="GO:0016829">
    <property type="term" value="F:lyase activity"/>
    <property type="evidence" value="ECO:0007669"/>
    <property type="project" value="UniProtKB-KW"/>
</dbReference>
<gene>
    <name evidence="7" type="ORF">CE91St55_01250</name>
</gene>
<dbReference type="PANTHER" id="PTHR39210">
    <property type="entry name" value="HEPARIN-SULFATE LYASE"/>
    <property type="match status" value="1"/>
</dbReference>
<dbReference type="Pfam" id="PF16889">
    <property type="entry name" value="Hepar_II_III_N"/>
    <property type="match status" value="1"/>
</dbReference>
<organism evidence="7 8">
    <name type="scientific">Hungatella hathewayi</name>
    <dbReference type="NCBI Taxonomy" id="154046"/>
    <lineage>
        <taxon>Bacteria</taxon>
        <taxon>Bacillati</taxon>
        <taxon>Bacillota</taxon>
        <taxon>Clostridia</taxon>
        <taxon>Lachnospirales</taxon>
        <taxon>Lachnospiraceae</taxon>
        <taxon>Hungatella</taxon>
    </lineage>
</organism>
<dbReference type="Pfam" id="PF07940">
    <property type="entry name" value="Hepar_II_III_C"/>
    <property type="match status" value="1"/>
</dbReference>
<keyword evidence="4" id="KW-0456">Lyase</keyword>
<evidence type="ECO:0000256" key="1">
    <source>
        <dbReference type="ARBA" id="ARBA00004418"/>
    </source>
</evidence>
<dbReference type="Gene3D" id="1.50.10.100">
    <property type="entry name" value="Chondroitin AC/alginate lyase"/>
    <property type="match status" value="1"/>
</dbReference>
<proteinExistence type="predicted"/>
<comment type="caution">
    <text evidence="7">The sequence shown here is derived from an EMBL/GenBank/DDBJ whole genome shotgun (WGS) entry which is preliminary data.</text>
</comment>
<evidence type="ECO:0000256" key="4">
    <source>
        <dbReference type="ARBA" id="ARBA00023239"/>
    </source>
</evidence>
<comment type="subcellular location">
    <subcellularLocation>
        <location evidence="1">Periplasm</location>
    </subcellularLocation>
</comment>
<evidence type="ECO:0000313" key="8">
    <source>
        <dbReference type="Proteomes" id="UP001055091"/>
    </source>
</evidence>
<feature type="domain" description="Heparinase II/III-like C-terminal" evidence="5">
    <location>
        <begin position="376"/>
        <end position="542"/>
    </location>
</feature>
<dbReference type="SUPFAM" id="SSF48230">
    <property type="entry name" value="Chondroitin AC/alginate lyase"/>
    <property type="match status" value="1"/>
</dbReference>
<feature type="domain" description="Heparin-sulfate lyase N-terminal" evidence="6">
    <location>
        <begin position="67"/>
        <end position="306"/>
    </location>
</feature>
<reference evidence="7" key="1">
    <citation type="submission" date="2022-01" db="EMBL/GenBank/DDBJ databases">
        <title>Novel bile acid biosynthetic pathways are enriched in the microbiome of centenarians.</title>
        <authorList>
            <person name="Sato Y."/>
            <person name="Atarashi K."/>
            <person name="Plichta R.D."/>
            <person name="Arai Y."/>
            <person name="Sasajima S."/>
            <person name="Kearney M.S."/>
            <person name="Suda W."/>
            <person name="Takeshita K."/>
            <person name="Sasaki T."/>
            <person name="Okamoto S."/>
            <person name="Skelly N.A."/>
            <person name="Okamura Y."/>
            <person name="Vlamakis H."/>
            <person name="Li Y."/>
            <person name="Tanoue T."/>
            <person name="Takei H."/>
            <person name="Nittono H."/>
            <person name="Narushima S."/>
            <person name="Irie J."/>
            <person name="Itoh H."/>
            <person name="Moriya K."/>
            <person name="Sugiura Y."/>
            <person name="Suematsu M."/>
            <person name="Moritoki N."/>
            <person name="Shibata S."/>
            <person name="Littman R.D."/>
            <person name="Fischbach A.M."/>
            <person name="Uwamino Y."/>
            <person name="Inoue T."/>
            <person name="Honda A."/>
            <person name="Hattori M."/>
            <person name="Murai T."/>
            <person name="Xavier J.R."/>
            <person name="Hirose N."/>
            <person name="Honda K."/>
        </authorList>
    </citation>
    <scope>NUCLEOTIDE SEQUENCE</scope>
    <source>
        <strain evidence="7">CE91-St55</strain>
    </source>
</reference>
<protein>
    <submittedName>
        <fullName evidence="7">Uncharacterized protein</fullName>
    </submittedName>
</protein>
<dbReference type="InterPro" id="IPR031680">
    <property type="entry name" value="Hepar_II_III_N"/>
</dbReference>
<evidence type="ECO:0000259" key="6">
    <source>
        <dbReference type="Pfam" id="PF16889"/>
    </source>
</evidence>
<name>A0A174XL49_9FIRM</name>
<dbReference type="EMBL" id="BQNJ01000001">
    <property type="protein sequence ID" value="GKG98143.1"/>
    <property type="molecule type" value="Genomic_DNA"/>
</dbReference>
<dbReference type="RefSeq" id="WP_055652242.1">
    <property type="nucleotide sequence ID" value="NZ_BQNJ01000001.1"/>
</dbReference>
<dbReference type="PANTHER" id="PTHR39210:SF1">
    <property type="entry name" value="HEPARIN-SULFATE LYASE"/>
    <property type="match status" value="1"/>
</dbReference>
<evidence type="ECO:0000259" key="5">
    <source>
        <dbReference type="Pfam" id="PF07940"/>
    </source>
</evidence>
<dbReference type="InterPro" id="IPR012480">
    <property type="entry name" value="Hepar_II_III_C"/>
</dbReference>
<sequence>MSTISNAERIWNTVKYMTPRQWIYRLYYIARRPFKRKTKIRTTKIVITKIPYIYKKGIPKTGFLEEADGILNGVFPTVSGQTISFDNKIDWDCTGVTYRLKCFRINDFKYLLSLSDAFKQTGQIKYLNKGFDLIEDWIQQNSDYITGDKWNPYVIAERLMNWIGFISENAHQVQKSTGKYTSSIWSQAKELKSSVEYQLGANHLLSEGKALMYAGAFLNNPVFYKYGKKLLIKEAALQFLPDGGHYERSISYHVESLQQLFEATVLMVWRKEILDSRFADVLCNAYTFLNGMISSDGHIPLVNDASYDYPFDAADFLGTSKVIFNDAAPKGKIGFYSSRWEEIKVLTRKPDWNPVTIYKDTGYVHDLFEYNGIKHSIYFDVGNCGPDENLGHAHADSLSVLWATEETQIFADSGVFTYEPGNERNYCRSTKAHNTVEIDGRNSSEIWSAFRVAIRSHGILINSRCSDTDDEFTALHDGYENILDKPVSHIRKLEIDKINGRIKISDYLKGKGKHEAVVRYHLTPGREVVRLDENEVIIDKIYKITSSNAIEIARCKVASNFGMKENSICLEINSTFNLEEKIVTNIYFNTSI</sequence>
<dbReference type="AlphaFoldDB" id="A0A174XL49"/>
<dbReference type="Proteomes" id="UP001055091">
    <property type="component" value="Unassembled WGS sequence"/>
</dbReference>
<dbReference type="Gene3D" id="2.70.98.70">
    <property type="match status" value="1"/>
</dbReference>
<accession>A0A174XL49</accession>
<evidence type="ECO:0000256" key="3">
    <source>
        <dbReference type="ARBA" id="ARBA00022764"/>
    </source>
</evidence>
<dbReference type="GO" id="GO:0042597">
    <property type="term" value="C:periplasmic space"/>
    <property type="evidence" value="ECO:0007669"/>
    <property type="project" value="UniProtKB-SubCell"/>
</dbReference>
<keyword evidence="3" id="KW-0574">Periplasm</keyword>
<evidence type="ECO:0000313" key="7">
    <source>
        <dbReference type="EMBL" id="GKG98143.1"/>
    </source>
</evidence>
<evidence type="ECO:0000256" key="2">
    <source>
        <dbReference type="ARBA" id="ARBA00022729"/>
    </source>
</evidence>